<dbReference type="InterPro" id="IPR002528">
    <property type="entry name" value="MATE_fam"/>
</dbReference>
<reference evidence="7 8" key="3">
    <citation type="journal article" date="2010" name="BMC Genomics">
        <title>Transcriptome sequencing and comparative analysis of cucumber flowers with different sex types.</title>
        <authorList>
            <person name="Guo S."/>
            <person name="Zheng Y."/>
            <person name="Joung J.G."/>
            <person name="Liu S."/>
            <person name="Zhang Z."/>
            <person name="Crasta O.R."/>
            <person name="Sobral B.W."/>
            <person name="Xu Y."/>
            <person name="Huang S."/>
            <person name="Fei Z."/>
        </authorList>
    </citation>
    <scope>NUCLEOTIDE SEQUENCE [LARGE SCALE GENOMIC DNA]</scope>
    <source>
        <strain evidence="8">cv. 9930</strain>
    </source>
</reference>
<evidence type="ECO:0000256" key="3">
    <source>
        <dbReference type="ARBA" id="ARBA00022692"/>
    </source>
</evidence>
<dbReference type="InterPro" id="IPR045069">
    <property type="entry name" value="MATE_euk"/>
</dbReference>
<feature type="transmembrane region" description="Helical" evidence="6">
    <location>
        <begin position="192"/>
        <end position="210"/>
    </location>
</feature>
<dbReference type="EMBL" id="CM002923">
    <property type="protein sequence ID" value="KGN61103.1"/>
    <property type="molecule type" value="Genomic_DNA"/>
</dbReference>
<dbReference type="GO" id="GO:0016020">
    <property type="term" value="C:membrane"/>
    <property type="evidence" value="ECO:0000318"/>
    <property type="project" value="GO_Central"/>
</dbReference>
<reference evidence="7 8" key="4">
    <citation type="journal article" date="2011" name="BMC Genomics">
        <title>RNA-Seq improves annotation of protein-coding genes in the cucumber genome.</title>
        <authorList>
            <person name="Li Z."/>
            <person name="Zhang Z."/>
            <person name="Yan P."/>
            <person name="Huang S."/>
            <person name="Fei Z."/>
            <person name="Lin K."/>
        </authorList>
    </citation>
    <scope>NUCLEOTIDE SEQUENCE [LARGE SCALE GENOMIC DNA]</scope>
    <source>
        <strain evidence="8">cv. 9930</strain>
    </source>
</reference>
<evidence type="ECO:0000256" key="6">
    <source>
        <dbReference type="RuleBase" id="RU004914"/>
    </source>
</evidence>
<dbReference type="Pfam" id="PF01554">
    <property type="entry name" value="MatE"/>
    <property type="match status" value="1"/>
</dbReference>
<name>A0A0A0LH70_CUCSA</name>
<dbReference type="GO" id="GO:0015297">
    <property type="term" value="F:antiporter activity"/>
    <property type="evidence" value="ECO:0007669"/>
    <property type="project" value="InterPro"/>
</dbReference>
<dbReference type="eggNOG" id="KOG1347">
    <property type="taxonomic scope" value="Eukaryota"/>
</dbReference>
<evidence type="ECO:0000256" key="2">
    <source>
        <dbReference type="ARBA" id="ARBA00010199"/>
    </source>
</evidence>
<evidence type="ECO:0000313" key="7">
    <source>
        <dbReference type="EMBL" id="KGN61103.1"/>
    </source>
</evidence>
<comment type="similarity">
    <text evidence="2 6">Belongs to the multi antimicrobial extrusion (MATE) (TC 2.A.66.1) family.</text>
</comment>
<keyword evidence="4 6" id="KW-1133">Transmembrane helix</keyword>
<dbReference type="PANTHER" id="PTHR11206">
    <property type="entry name" value="MULTIDRUG RESISTANCE PROTEIN"/>
    <property type="match status" value="1"/>
</dbReference>
<dbReference type="GO" id="GO:1990961">
    <property type="term" value="P:xenobiotic detoxification by transmembrane export across the plasma membrane"/>
    <property type="evidence" value="ECO:0007669"/>
    <property type="project" value="InterPro"/>
</dbReference>
<evidence type="ECO:0000313" key="8">
    <source>
        <dbReference type="Proteomes" id="UP000029981"/>
    </source>
</evidence>
<evidence type="ECO:0000256" key="1">
    <source>
        <dbReference type="ARBA" id="ARBA00004141"/>
    </source>
</evidence>
<dbReference type="Proteomes" id="UP000029981">
    <property type="component" value="Chromosome 2"/>
</dbReference>
<sequence>MGGGEKAAPVSWATDDDERVDKLFANDISDVRGAPRAAPSSKCFHGYFLRCCHWFQPPQWNVQCIRDILWAIIWSKTIPYTWNSLAKSYGCSSSHQLPTRRRLVQRRRHSPVSRSRFRDRHRSWPLRPLYGSQHFCVRHSSMPCPFPADPEQCSSGYCSRPPPPPAAATAVLHCFVCWALVVRLGLGNRGAALANAVSYWINAAAMVVYVRVSPSCRKTWTGFSGEAFCGILNFLKLAIPSALMHSLEIWSFEMVVLLSGLLPNPKLETSVLSISLNTCSMIYMIPLGISGAVSTRVSNELGAMRAKAAILAGRVAMGMVSIEGAIVATIIIIDRRLWGYFYTSDDTVVAYLAQILILLAVVHIFDGIQSIFSGITRGCGRQKIGAFINLGAYYLVGIPMAIFLAFFQGIGGKGLWMGIMMGVFIQSLLLGILILCTNWDNEVKKAVERISRSISENVLE</sequence>
<dbReference type="NCBIfam" id="TIGR00797">
    <property type="entry name" value="matE"/>
    <property type="match status" value="1"/>
</dbReference>
<gene>
    <name evidence="7" type="ORF">Csa_2G049920</name>
</gene>
<comment type="subcellular location">
    <subcellularLocation>
        <location evidence="1">Membrane</location>
        <topology evidence="1">Multi-pass membrane protein</topology>
    </subcellularLocation>
</comment>
<reference evidence="7 8" key="2">
    <citation type="journal article" date="2009" name="PLoS ONE">
        <title>An integrated genetic and cytogenetic map of the cucumber genome.</title>
        <authorList>
            <person name="Ren Y."/>
            <person name="Zhang Z."/>
            <person name="Liu J."/>
            <person name="Staub J.E."/>
            <person name="Han Y."/>
            <person name="Cheng Z."/>
            <person name="Li X."/>
            <person name="Lu J."/>
            <person name="Miao H."/>
            <person name="Kang H."/>
            <person name="Xie B."/>
            <person name="Gu X."/>
            <person name="Wang X."/>
            <person name="Du Y."/>
            <person name="Jin W."/>
            <person name="Huang S."/>
        </authorList>
    </citation>
    <scope>NUCLEOTIDE SEQUENCE [LARGE SCALE GENOMIC DNA]</scope>
    <source>
        <strain evidence="8">cv. 9930</strain>
    </source>
</reference>
<protein>
    <recommendedName>
        <fullName evidence="6">Protein DETOXIFICATION</fullName>
    </recommendedName>
    <alternativeName>
        <fullName evidence="6">Multidrug and toxic compound extrusion protein</fullName>
    </alternativeName>
</protein>
<keyword evidence="5 6" id="KW-0472">Membrane</keyword>
<feature type="transmembrane region" description="Helical" evidence="6">
    <location>
        <begin position="315"/>
        <end position="333"/>
    </location>
</feature>
<dbReference type="CDD" id="cd13132">
    <property type="entry name" value="MATE_eukaryotic"/>
    <property type="match status" value="1"/>
</dbReference>
<keyword evidence="8" id="KW-1185">Reference proteome</keyword>
<dbReference type="GO" id="GO:0022857">
    <property type="term" value="F:transmembrane transporter activity"/>
    <property type="evidence" value="ECO:0000318"/>
    <property type="project" value="GO_Central"/>
</dbReference>
<dbReference type="Gramene" id="KGN61103">
    <property type="protein sequence ID" value="KGN61103"/>
    <property type="gene ID" value="Csa_2G049920"/>
</dbReference>
<reference evidence="7 8" key="1">
    <citation type="journal article" date="2009" name="Nat. Genet.">
        <title>The genome of the cucumber, Cucumis sativus L.</title>
        <authorList>
            <person name="Huang S."/>
            <person name="Li R."/>
            <person name="Zhang Z."/>
            <person name="Li L."/>
            <person name="Gu X."/>
            <person name="Fan W."/>
            <person name="Lucas W.J."/>
            <person name="Wang X."/>
            <person name="Xie B."/>
            <person name="Ni P."/>
            <person name="Ren Y."/>
            <person name="Zhu H."/>
            <person name="Li J."/>
            <person name="Lin K."/>
            <person name="Jin W."/>
            <person name="Fei Z."/>
            <person name="Li G."/>
            <person name="Staub J."/>
            <person name="Kilian A."/>
            <person name="van der Vossen E.A."/>
            <person name="Wu Y."/>
            <person name="Guo J."/>
            <person name="He J."/>
            <person name="Jia Z."/>
            <person name="Ren Y."/>
            <person name="Tian G."/>
            <person name="Lu Y."/>
            <person name="Ruan J."/>
            <person name="Qian W."/>
            <person name="Wang M."/>
            <person name="Huang Q."/>
            <person name="Li B."/>
            <person name="Xuan Z."/>
            <person name="Cao J."/>
            <person name="Asan"/>
            <person name="Wu Z."/>
            <person name="Zhang J."/>
            <person name="Cai Q."/>
            <person name="Bai Y."/>
            <person name="Zhao B."/>
            <person name="Han Y."/>
            <person name="Li Y."/>
            <person name="Li X."/>
            <person name="Wang S."/>
            <person name="Shi Q."/>
            <person name="Liu S."/>
            <person name="Cho W.K."/>
            <person name="Kim J.Y."/>
            <person name="Xu Y."/>
            <person name="Heller-Uszynska K."/>
            <person name="Miao H."/>
            <person name="Cheng Z."/>
            <person name="Zhang S."/>
            <person name="Wu J."/>
            <person name="Yang Y."/>
            <person name="Kang H."/>
            <person name="Li M."/>
            <person name="Liang H."/>
            <person name="Ren X."/>
            <person name="Shi Z."/>
            <person name="Wen M."/>
            <person name="Jian M."/>
            <person name="Yang H."/>
            <person name="Zhang G."/>
            <person name="Yang Z."/>
            <person name="Chen R."/>
            <person name="Liu S."/>
            <person name="Li J."/>
            <person name="Ma L."/>
            <person name="Liu H."/>
            <person name="Zhou Y."/>
            <person name="Zhao J."/>
            <person name="Fang X."/>
            <person name="Li G."/>
            <person name="Fang L."/>
            <person name="Li Y."/>
            <person name="Liu D."/>
            <person name="Zheng H."/>
            <person name="Zhang Y."/>
            <person name="Qin N."/>
            <person name="Li Z."/>
            <person name="Yang G."/>
            <person name="Yang S."/>
            <person name="Bolund L."/>
            <person name="Kristiansen K."/>
            <person name="Zheng H."/>
            <person name="Li S."/>
            <person name="Zhang X."/>
            <person name="Yang H."/>
            <person name="Wang J."/>
            <person name="Sun R."/>
            <person name="Zhang B."/>
            <person name="Jiang S."/>
            <person name="Wang J."/>
            <person name="Du Y."/>
            <person name="Li S."/>
        </authorList>
    </citation>
    <scope>NUCLEOTIDE SEQUENCE [LARGE SCALE GENOMIC DNA]</scope>
    <source>
        <strain evidence="8">cv. 9930</strain>
    </source>
</reference>
<evidence type="ECO:0000256" key="5">
    <source>
        <dbReference type="ARBA" id="ARBA00023136"/>
    </source>
</evidence>
<feature type="transmembrane region" description="Helical" evidence="6">
    <location>
        <begin position="414"/>
        <end position="436"/>
    </location>
</feature>
<feature type="transmembrane region" description="Helical" evidence="6">
    <location>
        <begin position="348"/>
        <end position="365"/>
    </location>
</feature>
<dbReference type="AlphaFoldDB" id="A0A0A0LH70"/>
<proteinExistence type="inferred from homology"/>
<feature type="transmembrane region" description="Helical" evidence="6">
    <location>
        <begin position="386"/>
        <end position="408"/>
    </location>
</feature>
<evidence type="ECO:0000256" key="4">
    <source>
        <dbReference type="ARBA" id="ARBA00022989"/>
    </source>
</evidence>
<comment type="caution">
    <text evidence="6">Lacks conserved residue(s) required for the propagation of feature annotation.</text>
</comment>
<organism evidence="7 8">
    <name type="scientific">Cucumis sativus</name>
    <name type="common">Cucumber</name>
    <dbReference type="NCBI Taxonomy" id="3659"/>
    <lineage>
        <taxon>Eukaryota</taxon>
        <taxon>Viridiplantae</taxon>
        <taxon>Streptophyta</taxon>
        <taxon>Embryophyta</taxon>
        <taxon>Tracheophyta</taxon>
        <taxon>Spermatophyta</taxon>
        <taxon>Magnoliopsida</taxon>
        <taxon>eudicotyledons</taxon>
        <taxon>Gunneridae</taxon>
        <taxon>Pentapetalae</taxon>
        <taxon>rosids</taxon>
        <taxon>fabids</taxon>
        <taxon>Cucurbitales</taxon>
        <taxon>Cucurbitaceae</taxon>
        <taxon>Benincaseae</taxon>
        <taxon>Cucumis</taxon>
    </lineage>
</organism>
<keyword evidence="3 6" id="KW-0812">Transmembrane</keyword>
<dbReference type="GO" id="GO:0042910">
    <property type="term" value="F:xenobiotic transmembrane transporter activity"/>
    <property type="evidence" value="ECO:0007669"/>
    <property type="project" value="InterPro"/>
</dbReference>
<accession>A0A0A0LH70</accession>